<proteinExistence type="predicted"/>
<dbReference type="InterPro" id="IPR058395">
    <property type="entry name" value="DUF8082"/>
</dbReference>
<accession>A0A6L6QAI8</accession>
<sequence length="205" mass="21741">MALPEFTPFAQLLDQIAGFCAQGHTATIMLVSDDNRMAQIHLDGGRIVFVLCRGRRGRDGLDILRTMQRARLSVDRPSTGNNEPLPWSTEAILDYLYGAITDLPASGSPASTLLPGVARQPASAAVAPAQQPAAASSKPGLTDAQRTIFENTLATYIGPMAAIVCGDYFDDASDLRVLTQKLAGEIPNADQAAKFKADISKALGI</sequence>
<evidence type="ECO:0000313" key="3">
    <source>
        <dbReference type="Proteomes" id="UP000472320"/>
    </source>
</evidence>
<evidence type="ECO:0000313" key="2">
    <source>
        <dbReference type="EMBL" id="MTW09099.1"/>
    </source>
</evidence>
<name>A0A6L6QAI8_9BURK</name>
<organism evidence="2 3">
    <name type="scientific">Massilia eburnea</name>
    <dbReference type="NCBI Taxonomy" id="1776165"/>
    <lineage>
        <taxon>Bacteria</taxon>
        <taxon>Pseudomonadati</taxon>
        <taxon>Pseudomonadota</taxon>
        <taxon>Betaproteobacteria</taxon>
        <taxon>Burkholderiales</taxon>
        <taxon>Oxalobacteraceae</taxon>
        <taxon>Telluria group</taxon>
        <taxon>Massilia</taxon>
    </lineage>
</organism>
<evidence type="ECO:0000259" key="1">
    <source>
        <dbReference type="Pfam" id="PF26309"/>
    </source>
</evidence>
<dbReference type="OrthoDB" id="8751395at2"/>
<keyword evidence="3" id="KW-1185">Reference proteome</keyword>
<comment type="caution">
    <text evidence="2">The sequence shown here is derived from an EMBL/GenBank/DDBJ whole genome shotgun (WGS) entry which is preliminary data.</text>
</comment>
<dbReference type="Proteomes" id="UP000472320">
    <property type="component" value="Unassembled WGS sequence"/>
</dbReference>
<dbReference type="RefSeq" id="WP_155452088.1">
    <property type="nucleotide sequence ID" value="NZ_WNKX01000001.1"/>
</dbReference>
<protein>
    <recommendedName>
        <fullName evidence="1">DUF8082 domain-containing protein</fullName>
    </recommendedName>
</protein>
<dbReference type="EMBL" id="WNKX01000001">
    <property type="protein sequence ID" value="MTW09099.1"/>
    <property type="molecule type" value="Genomic_DNA"/>
</dbReference>
<dbReference type="AlphaFoldDB" id="A0A6L6QAI8"/>
<reference evidence="2 3" key="1">
    <citation type="submission" date="2019-11" db="EMBL/GenBank/DDBJ databases">
        <title>Type strains purchased from KCTC, JCM and DSMZ.</title>
        <authorList>
            <person name="Lu H."/>
        </authorList>
    </citation>
    <scope>NUCLEOTIDE SEQUENCE [LARGE SCALE GENOMIC DNA]</scope>
    <source>
        <strain evidence="2 3">JCM 31587</strain>
    </source>
</reference>
<feature type="domain" description="DUF8082" evidence="1">
    <location>
        <begin position="149"/>
        <end position="203"/>
    </location>
</feature>
<dbReference type="Pfam" id="PF26309">
    <property type="entry name" value="DUF8082"/>
    <property type="match status" value="1"/>
</dbReference>
<gene>
    <name evidence="2" type="ORF">GM658_00660</name>
</gene>